<dbReference type="PANTHER" id="PTHR43000">
    <property type="entry name" value="DTDP-D-GLUCOSE 4,6-DEHYDRATASE-RELATED"/>
    <property type="match status" value="1"/>
</dbReference>
<proteinExistence type="inferred from homology"/>
<reference evidence="4" key="1">
    <citation type="submission" date="2016-11" db="EMBL/GenBank/DDBJ databases">
        <authorList>
            <person name="Varghese N."/>
            <person name="Submissions S."/>
        </authorList>
    </citation>
    <scope>NUCLEOTIDE SEQUENCE [LARGE SCALE GENOMIC DNA]</scope>
    <source>
        <strain evidence="4">DSM 19978</strain>
    </source>
</reference>
<accession>A0A1M5IK03</accession>
<evidence type="ECO:0000313" key="3">
    <source>
        <dbReference type="EMBL" id="SHG28668.1"/>
    </source>
</evidence>
<keyword evidence="4" id="KW-1185">Reference proteome</keyword>
<evidence type="ECO:0000313" key="4">
    <source>
        <dbReference type="Proteomes" id="UP000184516"/>
    </source>
</evidence>
<dbReference type="InterPro" id="IPR001509">
    <property type="entry name" value="Epimerase_deHydtase"/>
</dbReference>
<dbReference type="EMBL" id="FQWB01000003">
    <property type="protein sequence ID" value="SHG28668.1"/>
    <property type="molecule type" value="Genomic_DNA"/>
</dbReference>
<dbReference type="AlphaFoldDB" id="A0A1M5IK03"/>
<feature type="domain" description="NAD-dependent epimerase/dehydratase" evidence="2">
    <location>
        <begin position="4"/>
        <end position="219"/>
    </location>
</feature>
<dbReference type="SUPFAM" id="SSF51735">
    <property type="entry name" value="NAD(P)-binding Rossmann-fold domains"/>
    <property type="match status" value="1"/>
</dbReference>
<name>A0A1M5IK03_9FLAO</name>
<dbReference type="Proteomes" id="UP000184516">
    <property type="component" value="Unassembled WGS sequence"/>
</dbReference>
<dbReference type="InterPro" id="IPR036291">
    <property type="entry name" value="NAD(P)-bd_dom_sf"/>
</dbReference>
<dbReference type="Pfam" id="PF01370">
    <property type="entry name" value="Epimerase"/>
    <property type="match status" value="1"/>
</dbReference>
<dbReference type="STRING" id="468056.SAMN05443549_103130"/>
<organism evidence="3 4">
    <name type="scientific">Flavobacterium fluvii</name>
    <dbReference type="NCBI Taxonomy" id="468056"/>
    <lineage>
        <taxon>Bacteria</taxon>
        <taxon>Pseudomonadati</taxon>
        <taxon>Bacteroidota</taxon>
        <taxon>Flavobacteriia</taxon>
        <taxon>Flavobacteriales</taxon>
        <taxon>Flavobacteriaceae</taxon>
        <taxon>Flavobacterium</taxon>
    </lineage>
</organism>
<dbReference type="OrthoDB" id="9803010at2"/>
<evidence type="ECO:0000259" key="2">
    <source>
        <dbReference type="Pfam" id="PF01370"/>
    </source>
</evidence>
<dbReference type="RefSeq" id="WP_073369755.1">
    <property type="nucleotide sequence ID" value="NZ_FQWB01000003.1"/>
</dbReference>
<gene>
    <name evidence="3" type="ORF">SAMN05443549_103130</name>
</gene>
<sequence>MAKILLTGATGFIGSNLSKKLLTDGHKLCFTLMLHETNPFENDKRVKSYLLNNDGIYSLIEFIKRNQIDGVIHLASFVQSANHVPDDIEKLIDTNLKFSTLVLEAAVQAEVKWFINTGTYWQHYNNANYSPVNLYAATKQAFMDIARYYWETNKINFCTIMLFDTYGPNDSRPKIFNLWERIARTDETLDMSQGEQLIDISHVDDIVSAFSILSLHLQNRHTEVKNGDVFAVKANKRYTLKELAVIFEETTKSKLKINWGGRQYREREVMTPWISSVVVPGWVSKISIEQGIKQLMCSL</sequence>
<evidence type="ECO:0000256" key="1">
    <source>
        <dbReference type="ARBA" id="ARBA00007637"/>
    </source>
</evidence>
<comment type="similarity">
    <text evidence="1">Belongs to the NAD(P)-dependent epimerase/dehydratase family.</text>
</comment>
<protein>
    <submittedName>
        <fullName evidence="3">Nucleoside-diphosphate-sugar epimerase</fullName>
    </submittedName>
</protein>
<dbReference type="Gene3D" id="3.40.50.720">
    <property type="entry name" value="NAD(P)-binding Rossmann-like Domain"/>
    <property type="match status" value="1"/>
</dbReference>
<dbReference type="CDD" id="cd08946">
    <property type="entry name" value="SDR_e"/>
    <property type="match status" value="1"/>
</dbReference>